<comment type="caution">
    <text evidence="2">The sequence shown here is derived from an EMBL/GenBank/DDBJ whole genome shotgun (WGS) entry which is preliminary data.</text>
</comment>
<sequence>MTPPPVSHTSSPKCRLHPHLRRGDPAVAVLVEQSVGLTRELVGLQAMPCLVAGGALPLLAARKRRRHLPAIRDPVVAMDVGRGGRRDPVVGIKDDNDGEAASAMGDAATWI</sequence>
<name>A0A6G1EXF4_9ORYZ</name>
<accession>A0A6G1EXF4</accession>
<organism evidence="2 3">
    <name type="scientific">Oryza meyeriana var. granulata</name>
    <dbReference type="NCBI Taxonomy" id="110450"/>
    <lineage>
        <taxon>Eukaryota</taxon>
        <taxon>Viridiplantae</taxon>
        <taxon>Streptophyta</taxon>
        <taxon>Embryophyta</taxon>
        <taxon>Tracheophyta</taxon>
        <taxon>Spermatophyta</taxon>
        <taxon>Magnoliopsida</taxon>
        <taxon>Liliopsida</taxon>
        <taxon>Poales</taxon>
        <taxon>Poaceae</taxon>
        <taxon>BOP clade</taxon>
        <taxon>Oryzoideae</taxon>
        <taxon>Oryzeae</taxon>
        <taxon>Oryzinae</taxon>
        <taxon>Oryza</taxon>
        <taxon>Oryza meyeriana</taxon>
    </lineage>
</organism>
<gene>
    <name evidence="2" type="ORF">E2562_019912</name>
</gene>
<keyword evidence="3" id="KW-1185">Reference proteome</keyword>
<evidence type="ECO:0000256" key="1">
    <source>
        <dbReference type="SAM" id="MobiDB-lite"/>
    </source>
</evidence>
<protein>
    <submittedName>
        <fullName evidence="2">Uncharacterized protein</fullName>
    </submittedName>
</protein>
<feature type="region of interest" description="Disordered" evidence="1">
    <location>
        <begin position="82"/>
        <end position="111"/>
    </location>
</feature>
<reference evidence="2 3" key="1">
    <citation type="submission" date="2019-11" db="EMBL/GenBank/DDBJ databases">
        <title>Whole genome sequence of Oryza granulata.</title>
        <authorList>
            <person name="Li W."/>
        </authorList>
    </citation>
    <scope>NUCLEOTIDE SEQUENCE [LARGE SCALE GENOMIC DNA]</scope>
    <source>
        <strain evidence="3">cv. Menghai</strain>
        <tissue evidence="2">Leaf</tissue>
    </source>
</reference>
<dbReference type="Proteomes" id="UP000479710">
    <property type="component" value="Unassembled WGS sequence"/>
</dbReference>
<dbReference type="EMBL" id="SPHZ02000002">
    <property type="protein sequence ID" value="KAF0929330.1"/>
    <property type="molecule type" value="Genomic_DNA"/>
</dbReference>
<evidence type="ECO:0000313" key="3">
    <source>
        <dbReference type="Proteomes" id="UP000479710"/>
    </source>
</evidence>
<proteinExistence type="predicted"/>
<feature type="compositionally biased region" description="Basic and acidic residues" evidence="1">
    <location>
        <begin position="82"/>
        <end position="95"/>
    </location>
</feature>
<evidence type="ECO:0000313" key="2">
    <source>
        <dbReference type="EMBL" id="KAF0929330.1"/>
    </source>
</evidence>
<dbReference type="AlphaFoldDB" id="A0A6G1EXF4"/>